<dbReference type="InterPro" id="IPR050438">
    <property type="entry name" value="LMW_PTPase"/>
</dbReference>
<reference evidence="7 8" key="1">
    <citation type="submission" date="2019-04" db="EMBL/GenBank/DDBJ databases">
        <authorList>
            <person name="Jiang L."/>
        </authorList>
    </citation>
    <scope>NUCLEOTIDE SEQUENCE [LARGE SCALE GENOMIC DNA]</scope>
    <source>
        <strain evidence="7 8">YIM 131853</strain>
    </source>
</reference>
<proteinExistence type="inferred from homology"/>
<evidence type="ECO:0000256" key="3">
    <source>
        <dbReference type="ARBA" id="ARBA00022912"/>
    </source>
</evidence>
<feature type="active site" description="Nucleophile" evidence="4">
    <location>
        <position position="56"/>
    </location>
</feature>
<dbReference type="SMART" id="SM00226">
    <property type="entry name" value="LMWPc"/>
    <property type="match status" value="1"/>
</dbReference>
<organism evidence="7 8">
    <name type="scientific">Naasia lichenicola</name>
    <dbReference type="NCBI Taxonomy" id="2565933"/>
    <lineage>
        <taxon>Bacteria</taxon>
        <taxon>Bacillati</taxon>
        <taxon>Actinomycetota</taxon>
        <taxon>Actinomycetes</taxon>
        <taxon>Micrococcales</taxon>
        <taxon>Microbacteriaceae</taxon>
        <taxon>Naasia</taxon>
    </lineage>
</organism>
<dbReference type="InterPro" id="IPR017867">
    <property type="entry name" value="Tyr_phospatase_low_mol_wt"/>
</dbReference>
<evidence type="ECO:0000259" key="6">
    <source>
        <dbReference type="SMART" id="SM00226"/>
    </source>
</evidence>
<dbReference type="Pfam" id="PF01451">
    <property type="entry name" value="LMWPc"/>
    <property type="match status" value="1"/>
</dbReference>
<dbReference type="InterPro" id="IPR023485">
    <property type="entry name" value="Ptyr_pPase"/>
</dbReference>
<gene>
    <name evidence="7" type="ORF">E6C64_14000</name>
</gene>
<dbReference type="SUPFAM" id="SSF52788">
    <property type="entry name" value="Phosphotyrosine protein phosphatases I"/>
    <property type="match status" value="1"/>
</dbReference>
<feature type="active site" evidence="4">
    <location>
        <position position="62"/>
    </location>
</feature>
<dbReference type="EMBL" id="SSSM01000005">
    <property type="protein sequence ID" value="THG29773.1"/>
    <property type="molecule type" value="Genomic_DNA"/>
</dbReference>
<dbReference type="PANTHER" id="PTHR11717">
    <property type="entry name" value="LOW MOLECULAR WEIGHT PROTEIN TYROSINE PHOSPHATASE"/>
    <property type="match status" value="1"/>
</dbReference>
<sequence>MRSTRTGSRHPRRPEPRSSRCGAVAPPRARPGPPLATARDDGGVVTEGIFTILVVCSGNICRSPVAEQLLRDRLSGIAGVQVHSAGTIARPGVPMTDQAIELSQRYGGQPDGHMSRPLTAALIEGADLVLTAERSHRADVARLHPRASRFAFTLTQFARMIDSIEPDALAKITSPQELVAAAAARRGYVQASSPEADDIADPYRRSQSVYDAAGASIDGAVTSIAAAFPRPVS</sequence>
<keyword evidence="3" id="KW-0904">Protein phosphatase</keyword>
<evidence type="ECO:0000256" key="5">
    <source>
        <dbReference type="SAM" id="MobiDB-lite"/>
    </source>
</evidence>
<comment type="similarity">
    <text evidence="1">Belongs to the low molecular weight phosphotyrosine protein phosphatase family.</text>
</comment>
<evidence type="ECO:0000313" key="7">
    <source>
        <dbReference type="EMBL" id="THG29773.1"/>
    </source>
</evidence>
<protein>
    <submittedName>
        <fullName evidence="7">Low molecular weight phosphatase family protein</fullName>
    </submittedName>
</protein>
<keyword evidence="2" id="KW-0378">Hydrolase</keyword>
<evidence type="ECO:0000313" key="8">
    <source>
        <dbReference type="Proteomes" id="UP000309133"/>
    </source>
</evidence>
<name>A0A4S4FHH3_9MICO</name>
<dbReference type="PANTHER" id="PTHR11717:SF31">
    <property type="entry name" value="LOW MOLECULAR WEIGHT PROTEIN-TYROSINE-PHOSPHATASE ETP-RELATED"/>
    <property type="match status" value="1"/>
</dbReference>
<dbReference type="GO" id="GO:0004725">
    <property type="term" value="F:protein tyrosine phosphatase activity"/>
    <property type="evidence" value="ECO:0007669"/>
    <property type="project" value="InterPro"/>
</dbReference>
<accession>A0A4S4FHH3</accession>
<evidence type="ECO:0000256" key="1">
    <source>
        <dbReference type="ARBA" id="ARBA00011063"/>
    </source>
</evidence>
<dbReference type="Gene3D" id="3.40.50.2300">
    <property type="match status" value="1"/>
</dbReference>
<dbReference type="PRINTS" id="PR00719">
    <property type="entry name" value="LMWPTPASE"/>
</dbReference>
<feature type="domain" description="Phosphotyrosine protein phosphatase I" evidence="6">
    <location>
        <begin position="50"/>
        <end position="227"/>
    </location>
</feature>
<keyword evidence="8" id="KW-1185">Reference proteome</keyword>
<evidence type="ECO:0000256" key="2">
    <source>
        <dbReference type="ARBA" id="ARBA00022801"/>
    </source>
</evidence>
<comment type="caution">
    <text evidence="7">The sequence shown here is derived from an EMBL/GenBank/DDBJ whole genome shotgun (WGS) entry which is preliminary data.</text>
</comment>
<dbReference type="AlphaFoldDB" id="A0A4S4FHH3"/>
<dbReference type="InterPro" id="IPR036196">
    <property type="entry name" value="Ptyr_pPase_sf"/>
</dbReference>
<feature type="region of interest" description="Disordered" evidence="5">
    <location>
        <begin position="1"/>
        <end position="40"/>
    </location>
</feature>
<evidence type="ECO:0000256" key="4">
    <source>
        <dbReference type="PIRSR" id="PIRSR617867-1"/>
    </source>
</evidence>
<dbReference type="Proteomes" id="UP000309133">
    <property type="component" value="Unassembled WGS sequence"/>
</dbReference>